<dbReference type="GO" id="GO:0003899">
    <property type="term" value="F:DNA-directed RNA polymerase activity"/>
    <property type="evidence" value="ECO:0007669"/>
    <property type="project" value="UniProtKB-EC"/>
</dbReference>
<dbReference type="InterPro" id="IPR007642">
    <property type="entry name" value="RNA_pol_Rpb2_2"/>
</dbReference>
<evidence type="ECO:0000313" key="10">
    <source>
        <dbReference type="Proteomes" id="UP001608902"/>
    </source>
</evidence>
<reference evidence="9 10" key="1">
    <citation type="submission" date="2024-08" db="EMBL/GenBank/DDBJ databases">
        <title>Gnathostoma spinigerum genome.</title>
        <authorList>
            <person name="Gonzalez-Bertolin B."/>
            <person name="Monzon S."/>
            <person name="Zaballos A."/>
            <person name="Jimenez P."/>
            <person name="Dekumyoy P."/>
            <person name="Varona S."/>
            <person name="Cuesta I."/>
            <person name="Sumanam S."/>
            <person name="Adisakwattana P."/>
            <person name="Gasser R.B."/>
            <person name="Hernandez-Gonzalez A."/>
            <person name="Young N.D."/>
            <person name="Perteguer M.J."/>
        </authorList>
    </citation>
    <scope>NUCLEOTIDE SEQUENCE [LARGE SCALE GENOMIC DNA]</scope>
    <source>
        <strain evidence="9">AL3</strain>
        <tissue evidence="9">Liver</tissue>
    </source>
</reference>
<dbReference type="Gene3D" id="3.90.1110.10">
    <property type="entry name" value="RNA polymerase Rpb2, domain 2"/>
    <property type="match status" value="1"/>
</dbReference>
<dbReference type="AlphaFoldDB" id="A0ABD6EUH1"/>
<gene>
    <name evidence="9" type="ORF">AB6A40_010333</name>
</gene>
<dbReference type="Gene3D" id="3.90.1100.10">
    <property type="match status" value="1"/>
</dbReference>
<protein>
    <recommendedName>
        <fullName evidence="2">DNA-directed RNA polymerase</fullName>
        <ecNumber evidence="2">2.7.7.6</ecNumber>
    </recommendedName>
</protein>
<dbReference type="EMBL" id="JBGFUD010013091">
    <property type="protein sequence ID" value="MFH4983624.1"/>
    <property type="molecule type" value="Genomic_DNA"/>
</dbReference>
<dbReference type="PANTHER" id="PTHR20856">
    <property type="entry name" value="DNA-DIRECTED RNA POLYMERASE I SUBUNIT 2"/>
    <property type="match status" value="1"/>
</dbReference>
<proteinExistence type="inferred from homology"/>
<dbReference type="GO" id="GO:0000428">
    <property type="term" value="C:DNA-directed RNA polymerase complex"/>
    <property type="evidence" value="ECO:0007669"/>
    <property type="project" value="UniProtKB-KW"/>
</dbReference>
<evidence type="ECO:0000259" key="7">
    <source>
        <dbReference type="Pfam" id="PF04561"/>
    </source>
</evidence>
<evidence type="ECO:0000256" key="3">
    <source>
        <dbReference type="ARBA" id="ARBA00022478"/>
    </source>
</evidence>
<dbReference type="InterPro" id="IPR037034">
    <property type="entry name" value="RNA_pol_Rpb2_2_sf"/>
</dbReference>
<comment type="caution">
    <text evidence="9">The sequence shown here is derived from an EMBL/GenBank/DDBJ whole genome shotgun (WGS) entry which is preliminary data.</text>
</comment>
<evidence type="ECO:0000259" key="8">
    <source>
        <dbReference type="Pfam" id="PF04563"/>
    </source>
</evidence>
<dbReference type="FunFam" id="3.90.1100.10:FF:000006">
    <property type="entry name" value="DNA-directed RNA polymerase subunit beta"/>
    <property type="match status" value="1"/>
</dbReference>
<keyword evidence="10" id="KW-1185">Reference proteome</keyword>
<dbReference type="SUPFAM" id="SSF64484">
    <property type="entry name" value="beta and beta-prime subunits of DNA dependent RNA-polymerase"/>
    <property type="match status" value="1"/>
</dbReference>
<name>A0ABD6EUH1_9BILA</name>
<evidence type="ECO:0000256" key="4">
    <source>
        <dbReference type="ARBA" id="ARBA00022679"/>
    </source>
</evidence>
<comment type="similarity">
    <text evidence="1">Belongs to the RNA polymerase beta chain family.</text>
</comment>
<dbReference type="InterPro" id="IPR007644">
    <property type="entry name" value="RNA_pol_bsu_protrusion"/>
</dbReference>
<keyword evidence="6" id="KW-0804">Transcription</keyword>
<sequence length="293" mass="33533">MRIKEEKELVKDVKALQDKWALVPAFLQVRGLVKQHIASFDYFVNEDIKHIMRANAKMTSDANPSFYLKYLDIRVGMPSSEEGFNQINDKITPHECRLRDMTYSAPIMVDIEYTRGNQRVVRKGLTIGRMPIMLRSSKCVLKNMTEDELAHAQECPYDPGGYFVVRGSEKVVLIQEQLSKNRIMIGRNSKRELQCEVLSSTSDRKSKTYVIGKKQKYYLRHNQLSDDVPVAIVFKAMGFESDYDIVSAVGLEEKFIAAMSPSLEECSAHQVTTQENALQYIATKVFFLLITLL</sequence>
<dbReference type="EC" id="2.7.7.6" evidence="2"/>
<evidence type="ECO:0000313" key="9">
    <source>
        <dbReference type="EMBL" id="MFH4983624.1"/>
    </source>
</evidence>
<accession>A0ABD6EUH1</accession>
<evidence type="ECO:0000256" key="1">
    <source>
        <dbReference type="ARBA" id="ARBA00006835"/>
    </source>
</evidence>
<keyword evidence="4" id="KW-0808">Transferase</keyword>
<evidence type="ECO:0000256" key="5">
    <source>
        <dbReference type="ARBA" id="ARBA00022695"/>
    </source>
</evidence>
<evidence type="ECO:0000256" key="6">
    <source>
        <dbReference type="ARBA" id="ARBA00023163"/>
    </source>
</evidence>
<organism evidence="9 10">
    <name type="scientific">Gnathostoma spinigerum</name>
    <dbReference type="NCBI Taxonomy" id="75299"/>
    <lineage>
        <taxon>Eukaryota</taxon>
        <taxon>Metazoa</taxon>
        <taxon>Ecdysozoa</taxon>
        <taxon>Nematoda</taxon>
        <taxon>Chromadorea</taxon>
        <taxon>Rhabditida</taxon>
        <taxon>Spirurina</taxon>
        <taxon>Gnathostomatomorpha</taxon>
        <taxon>Gnathostomatoidea</taxon>
        <taxon>Gnathostomatidae</taxon>
        <taxon>Gnathostoma</taxon>
    </lineage>
</organism>
<dbReference type="InterPro" id="IPR015712">
    <property type="entry name" value="DNA-dir_RNA_pol_su2"/>
</dbReference>
<dbReference type="Pfam" id="PF04561">
    <property type="entry name" value="RNA_pol_Rpb2_2"/>
    <property type="match status" value="1"/>
</dbReference>
<dbReference type="Proteomes" id="UP001608902">
    <property type="component" value="Unassembled WGS sequence"/>
</dbReference>
<feature type="domain" description="RNA polymerase Rpb2" evidence="7">
    <location>
        <begin position="180"/>
        <end position="285"/>
    </location>
</feature>
<feature type="domain" description="RNA polymerase beta subunit protrusion" evidence="8">
    <location>
        <begin position="31"/>
        <end position="178"/>
    </location>
</feature>
<dbReference type="Pfam" id="PF04563">
    <property type="entry name" value="RNA_pol_Rpb2_1"/>
    <property type="match status" value="1"/>
</dbReference>
<keyword evidence="5" id="KW-0548">Nucleotidyltransferase</keyword>
<evidence type="ECO:0000256" key="2">
    <source>
        <dbReference type="ARBA" id="ARBA00012418"/>
    </source>
</evidence>
<keyword evidence="3" id="KW-0240">DNA-directed RNA polymerase</keyword>